<name>A0ABZ2ML81_9MICO</name>
<protein>
    <submittedName>
        <fullName evidence="1">Uncharacterized protein</fullName>
    </submittedName>
</protein>
<dbReference type="EMBL" id="CP144913">
    <property type="protein sequence ID" value="WXB77809.1"/>
    <property type="molecule type" value="Genomic_DNA"/>
</dbReference>
<keyword evidence="2" id="KW-1185">Reference proteome</keyword>
<proteinExistence type="predicted"/>
<accession>A0ABZ2ML81</accession>
<reference evidence="1 2" key="1">
    <citation type="submission" date="2024-02" db="EMBL/GenBank/DDBJ databases">
        <title>Janibacter sp. nov., isolated from gut of marine sandworm.</title>
        <authorList>
            <person name="Kim B."/>
            <person name="Jun M.O."/>
            <person name="Shin N.-R."/>
        </authorList>
    </citation>
    <scope>NUCLEOTIDE SEQUENCE [LARGE SCALE GENOMIC DNA]</scope>
    <source>
        <strain evidence="1 2">A1S7</strain>
    </source>
</reference>
<evidence type="ECO:0000313" key="1">
    <source>
        <dbReference type="EMBL" id="WXB77809.1"/>
    </source>
</evidence>
<sequence length="72" mass="7620">MLAPDVTEVGASGWAWDRESILDMLRESDDEAALPSGSTTCVQGHRARSHPGLVGVQHGWASSAAHLDPVRA</sequence>
<organism evidence="1 2">
    <name type="scientific">Janibacter alittae</name>
    <dbReference type="NCBI Taxonomy" id="3115209"/>
    <lineage>
        <taxon>Bacteria</taxon>
        <taxon>Bacillati</taxon>
        <taxon>Actinomycetota</taxon>
        <taxon>Actinomycetes</taxon>
        <taxon>Micrococcales</taxon>
        <taxon>Intrasporangiaceae</taxon>
        <taxon>Janibacter</taxon>
    </lineage>
</organism>
<gene>
    <name evidence="1" type="ORF">V1351_06950</name>
</gene>
<dbReference type="RefSeq" id="WP_338752035.1">
    <property type="nucleotide sequence ID" value="NZ_CP144913.1"/>
</dbReference>
<dbReference type="Proteomes" id="UP001382727">
    <property type="component" value="Chromosome"/>
</dbReference>
<evidence type="ECO:0000313" key="2">
    <source>
        <dbReference type="Proteomes" id="UP001382727"/>
    </source>
</evidence>